<gene>
    <name evidence="1" type="ORF">Aconfl_21010</name>
</gene>
<evidence type="ECO:0000313" key="2">
    <source>
        <dbReference type="Proteomes" id="UP001338309"/>
    </source>
</evidence>
<sequence length="71" mass="8064">MALLISETGELKEIEVANGFGLYQELVKEASKVSRFQKGSFFQALIFMAILWRYGCLSRSGLVWVDSLKFL</sequence>
<organism evidence="1 2">
    <name type="scientific">Algoriphagus confluentis</name>
    <dbReference type="NCBI Taxonomy" id="1697556"/>
    <lineage>
        <taxon>Bacteria</taxon>
        <taxon>Pseudomonadati</taxon>
        <taxon>Bacteroidota</taxon>
        <taxon>Cytophagia</taxon>
        <taxon>Cytophagales</taxon>
        <taxon>Cyclobacteriaceae</taxon>
        <taxon>Algoriphagus</taxon>
    </lineage>
</organism>
<protein>
    <submittedName>
        <fullName evidence="1">Uncharacterized protein</fullName>
    </submittedName>
</protein>
<keyword evidence="2" id="KW-1185">Reference proteome</keyword>
<dbReference type="Proteomes" id="UP001338309">
    <property type="component" value="Unassembled WGS sequence"/>
</dbReference>
<accession>A0ABQ6PNB5</accession>
<evidence type="ECO:0000313" key="1">
    <source>
        <dbReference type="EMBL" id="GMQ29458.1"/>
    </source>
</evidence>
<comment type="caution">
    <text evidence="1">The sequence shown here is derived from an EMBL/GenBank/DDBJ whole genome shotgun (WGS) entry which is preliminary data.</text>
</comment>
<reference evidence="1 2" key="1">
    <citation type="submission" date="2023-08" db="EMBL/GenBank/DDBJ databases">
        <title>Draft genome sequence of Algoriphagus confluentis.</title>
        <authorList>
            <person name="Takatani N."/>
            <person name="Hosokawa M."/>
            <person name="Sawabe T."/>
        </authorList>
    </citation>
    <scope>NUCLEOTIDE SEQUENCE [LARGE SCALE GENOMIC DNA]</scope>
    <source>
        <strain evidence="1 2">NBRC 111222</strain>
    </source>
</reference>
<name>A0ABQ6PNB5_9BACT</name>
<dbReference type="EMBL" id="BTPD01000006">
    <property type="protein sequence ID" value="GMQ29458.1"/>
    <property type="molecule type" value="Genomic_DNA"/>
</dbReference>
<proteinExistence type="predicted"/>